<evidence type="ECO:0000313" key="4">
    <source>
        <dbReference type="Proteomes" id="UP000650994"/>
    </source>
</evidence>
<evidence type="ECO:0000313" key="2">
    <source>
        <dbReference type="EMBL" id="SHL35507.1"/>
    </source>
</evidence>
<reference evidence="1" key="5">
    <citation type="submission" date="2024-05" db="EMBL/GenBank/DDBJ databases">
        <authorList>
            <person name="Sun Q."/>
            <person name="Zhou Y."/>
        </authorList>
    </citation>
    <scope>NUCLEOTIDE SEQUENCE</scope>
    <source>
        <strain evidence="1">CGMCC 1.12707</strain>
    </source>
</reference>
<evidence type="ECO:0000313" key="1">
    <source>
        <dbReference type="EMBL" id="GGE92179.1"/>
    </source>
</evidence>
<dbReference type="InterPro" id="IPR036196">
    <property type="entry name" value="Ptyr_pPase_sf"/>
</dbReference>
<dbReference type="RefSeq" id="WP_072932673.1">
    <property type="nucleotide sequence ID" value="NZ_BMFL01000004.1"/>
</dbReference>
<organism evidence="2 3">
    <name type="scientific">Chishuiella changwenlii</name>
    <dbReference type="NCBI Taxonomy" id="1434701"/>
    <lineage>
        <taxon>Bacteria</taxon>
        <taxon>Pseudomonadati</taxon>
        <taxon>Bacteroidota</taxon>
        <taxon>Flavobacteriia</taxon>
        <taxon>Flavobacteriales</taxon>
        <taxon>Weeksellaceae</taxon>
        <taxon>Chishuiella</taxon>
    </lineage>
</organism>
<reference evidence="2" key="2">
    <citation type="submission" date="2016-11" db="EMBL/GenBank/DDBJ databases">
        <authorList>
            <person name="Jaros S."/>
            <person name="Januszkiewicz K."/>
            <person name="Wedrychowicz H."/>
        </authorList>
    </citation>
    <scope>NUCLEOTIDE SEQUENCE [LARGE SCALE GENOMIC DNA]</scope>
    <source>
        <strain evidence="2">DSM 27989</strain>
    </source>
</reference>
<reference evidence="4" key="4">
    <citation type="journal article" date="2019" name="Int. J. Syst. Evol. Microbiol.">
        <title>The Global Catalogue of Microorganisms (GCM) 10K type strain sequencing project: providing services to taxonomists for standard genome sequencing and annotation.</title>
        <authorList>
            <consortium name="The Broad Institute Genomics Platform"/>
            <consortium name="The Broad Institute Genome Sequencing Center for Infectious Disease"/>
            <person name="Wu L."/>
            <person name="Ma J."/>
        </authorList>
    </citation>
    <scope>NUCLEOTIDE SEQUENCE [LARGE SCALE GENOMIC DNA]</scope>
    <source>
        <strain evidence="4">CGMCC 1.12707</strain>
    </source>
</reference>
<dbReference type="OrthoDB" id="9793058at2"/>
<dbReference type="STRING" id="1434701.SAMN05443634_10896"/>
<protein>
    <submittedName>
        <fullName evidence="2">Arsenate reductase</fullName>
    </submittedName>
</protein>
<dbReference type="Gene3D" id="3.40.50.2300">
    <property type="match status" value="1"/>
</dbReference>
<dbReference type="EMBL" id="FRBH01000008">
    <property type="protein sequence ID" value="SHL35507.1"/>
    <property type="molecule type" value="Genomic_DNA"/>
</dbReference>
<sequence length="204" mass="23292">MYLKLSKEITRIQNFDIISIERKAVLQPFIDYIQNKVDAKQSVNINFICTHNSRRSQLSQIWAQVAAVYFNIPNVQCYSGGTEATALFPKIVKTLINQGFNIQIIADNSNPIYTIKYDENQHPIIGFSKKYDDKFNPISQFVAIMTCSQADGDCPFIPGTEKRISIPFEDPKISDGTPQQNQVYEQISNEIATEMMYVFSQITK</sequence>
<name>A0A1M6ZYE2_9FLAO</name>
<keyword evidence="4" id="KW-1185">Reference proteome</keyword>
<accession>A0A1M6ZYE2</accession>
<gene>
    <name evidence="1" type="primary">arsC</name>
    <name evidence="1" type="ORF">GCM10010984_07300</name>
    <name evidence="2" type="ORF">SAMN05443634_10896</name>
</gene>
<reference evidence="1" key="1">
    <citation type="journal article" date="2014" name="Int. J. Syst. Evol. Microbiol.">
        <title>Complete genome of a new Firmicutes species belonging to the dominant human colonic microbiota ('Ruminococcus bicirculans') reveals two chromosomes and a selective capacity to utilize plant glucans.</title>
        <authorList>
            <consortium name="NISC Comparative Sequencing Program"/>
            <person name="Wegmann U."/>
            <person name="Louis P."/>
            <person name="Goesmann A."/>
            <person name="Henrissat B."/>
            <person name="Duncan S.H."/>
            <person name="Flint H.J."/>
        </authorList>
    </citation>
    <scope>NUCLEOTIDE SEQUENCE</scope>
    <source>
        <strain evidence="1">CGMCC 1.12707</strain>
    </source>
</reference>
<dbReference type="PANTHER" id="PTHR43428">
    <property type="entry name" value="ARSENATE REDUCTASE"/>
    <property type="match status" value="1"/>
</dbReference>
<dbReference type="PANTHER" id="PTHR43428:SF1">
    <property type="entry name" value="ARSENATE REDUCTASE"/>
    <property type="match status" value="1"/>
</dbReference>
<dbReference type="EMBL" id="BMFL01000004">
    <property type="protein sequence ID" value="GGE92179.1"/>
    <property type="molecule type" value="Genomic_DNA"/>
</dbReference>
<proteinExistence type="predicted"/>
<dbReference type="SUPFAM" id="SSF52788">
    <property type="entry name" value="Phosphotyrosine protein phosphatases I"/>
    <property type="match status" value="1"/>
</dbReference>
<dbReference type="Proteomes" id="UP000184120">
    <property type="component" value="Unassembled WGS sequence"/>
</dbReference>
<reference evidence="3" key="3">
    <citation type="submission" date="2016-11" db="EMBL/GenBank/DDBJ databases">
        <authorList>
            <person name="Varghese N."/>
            <person name="Submissions S."/>
        </authorList>
    </citation>
    <scope>NUCLEOTIDE SEQUENCE [LARGE SCALE GENOMIC DNA]</scope>
    <source>
        <strain evidence="3">DSM 27989</strain>
    </source>
</reference>
<evidence type="ECO:0000313" key="3">
    <source>
        <dbReference type="Proteomes" id="UP000184120"/>
    </source>
</evidence>
<dbReference type="Proteomes" id="UP000650994">
    <property type="component" value="Unassembled WGS sequence"/>
</dbReference>
<dbReference type="AlphaFoldDB" id="A0A1M6ZYE2"/>